<gene>
    <name evidence="1" type="ORF">VFH_VI169200</name>
</gene>
<proteinExistence type="predicted"/>
<dbReference type="EMBL" id="OX451741">
    <property type="protein sequence ID" value="CAI8619405.1"/>
    <property type="molecule type" value="Genomic_DNA"/>
</dbReference>
<reference evidence="1 2" key="1">
    <citation type="submission" date="2023-01" db="EMBL/GenBank/DDBJ databases">
        <authorList>
            <person name="Kreplak J."/>
        </authorList>
    </citation>
    <scope>NUCLEOTIDE SEQUENCE [LARGE SCALE GENOMIC DNA]</scope>
</reference>
<name>A0AAV1BA61_VICFA</name>
<evidence type="ECO:0000313" key="1">
    <source>
        <dbReference type="EMBL" id="CAI8619405.1"/>
    </source>
</evidence>
<dbReference type="Proteomes" id="UP001157006">
    <property type="component" value="Chromosome 6"/>
</dbReference>
<dbReference type="AlphaFoldDB" id="A0AAV1BA61"/>
<protein>
    <submittedName>
        <fullName evidence="1">Uncharacterized protein</fullName>
    </submittedName>
</protein>
<organism evidence="1 2">
    <name type="scientific">Vicia faba</name>
    <name type="common">Broad bean</name>
    <name type="synonym">Faba vulgaris</name>
    <dbReference type="NCBI Taxonomy" id="3906"/>
    <lineage>
        <taxon>Eukaryota</taxon>
        <taxon>Viridiplantae</taxon>
        <taxon>Streptophyta</taxon>
        <taxon>Embryophyta</taxon>
        <taxon>Tracheophyta</taxon>
        <taxon>Spermatophyta</taxon>
        <taxon>Magnoliopsida</taxon>
        <taxon>eudicotyledons</taxon>
        <taxon>Gunneridae</taxon>
        <taxon>Pentapetalae</taxon>
        <taxon>rosids</taxon>
        <taxon>fabids</taxon>
        <taxon>Fabales</taxon>
        <taxon>Fabaceae</taxon>
        <taxon>Papilionoideae</taxon>
        <taxon>50 kb inversion clade</taxon>
        <taxon>NPAAA clade</taxon>
        <taxon>Hologalegina</taxon>
        <taxon>IRL clade</taxon>
        <taxon>Fabeae</taxon>
        <taxon>Vicia</taxon>
    </lineage>
</organism>
<keyword evidence="2" id="KW-1185">Reference proteome</keyword>
<sequence>MDKSWTVIKPKDSIDLQSVKTLRIPVDGSPLFTKLDPPEVLENYLNCMKAKGIDTSAFGYDSLMDKPHSPLKRKYDSTLKKKKKTQEQKLIILEPGVYENLAQKVPPSGSLCTLASITIRSPSDHAYHHPNTPEMRITVDYQGLQSSDYQISHVSSPPAL</sequence>
<accession>A0AAV1BA61</accession>
<evidence type="ECO:0000313" key="2">
    <source>
        <dbReference type="Proteomes" id="UP001157006"/>
    </source>
</evidence>